<dbReference type="SUPFAM" id="SSF46785">
    <property type="entry name" value="Winged helix' DNA-binding domain"/>
    <property type="match status" value="1"/>
</dbReference>
<dbReference type="AlphaFoldDB" id="A0A1G6N8M0"/>
<evidence type="ECO:0000256" key="2">
    <source>
        <dbReference type="ARBA" id="ARBA00023125"/>
    </source>
</evidence>
<keyword evidence="6" id="KW-1185">Reference proteome</keyword>
<evidence type="ECO:0000256" key="1">
    <source>
        <dbReference type="ARBA" id="ARBA00023015"/>
    </source>
</evidence>
<dbReference type="PANTHER" id="PTHR38465:SF1">
    <property type="entry name" value="HTH-TYPE TRANSCRIPTIONAL REGULATOR MJ1563-RELATED"/>
    <property type="match status" value="1"/>
</dbReference>
<evidence type="ECO:0000256" key="3">
    <source>
        <dbReference type="ARBA" id="ARBA00023163"/>
    </source>
</evidence>
<dbReference type="InterPro" id="IPR036388">
    <property type="entry name" value="WH-like_DNA-bd_sf"/>
</dbReference>
<sequence length="185" mass="21850">MNHEERLEQIKHRVSEQIAENMKSYGFPGTIGRVIAAIFYEGRALDLDELAEHTGMSKTRMSQVLREMVHYDIAEKAFVRGSRKDHYTVEEDYYQTFISLFTSNWRDVVVRNRKIESRIMQELESIMNDPEATPEVIEKAKMYKDDSLASVAYYDWIDRVVELFESQKIFDIVPKKEIEEIKKDL</sequence>
<dbReference type="EMBL" id="FMYI01000015">
    <property type="protein sequence ID" value="SDC64188.1"/>
    <property type="molecule type" value="Genomic_DNA"/>
</dbReference>
<dbReference type="Gene3D" id="1.10.10.10">
    <property type="entry name" value="Winged helix-like DNA-binding domain superfamily/Winged helix DNA-binding domain"/>
    <property type="match status" value="1"/>
</dbReference>
<dbReference type="InterPro" id="IPR036390">
    <property type="entry name" value="WH_DNA-bd_sf"/>
</dbReference>
<keyword evidence="1 4" id="KW-0805">Transcription regulation</keyword>
<keyword evidence="3 4" id="KW-0804">Transcription</keyword>
<evidence type="ECO:0000313" key="6">
    <source>
        <dbReference type="Proteomes" id="UP000242949"/>
    </source>
</evidence>
<dbReference type="OrthoDB" id="9800374at2"/>
<dbReference type="InterPro" id="IPR052362">
    <property type="entry name" value="HTH-GbsR_regulator"/>
</dbReference>
<accession>A0A1G6N8M0</accession>
<dbReference type="PANTHER" id="PTHR38465">
    <property type="entry name" value="HTH-TYPE TRANSCRIPTIONAL REGULATOR MJ1563-RELATED"/>
    <property type="match status" value="1"/>
</dbReference>
<dbReference type="STRING" id="1612202.SAMN05421734_1158"/>
<protein>
    <recommendedName>
        <fullName evidence="4">HTH-type transcriptional regulator</fullName>
    </recommendedName>
</protein>
<dbReference type="RefSeq" id="WP_090797327.1">
    <property type="nucleotide sequence ID" value="NZ_FMYI01000015.1"/>
</dbReference>
<gene>
    <name evidence="5" type="ORF">SAMN05421734_1158</name>
</gene>
<evidence type="ECO:0000256" key="4">
    <source>
        <dbReference type="PIRNR" id="PIRNR006707"/>
    </source>
</evidence>
<reference evidence="6" key="1">
    <citation type="submission" date="2016-09" db="EMBL/GenBank/DDBJ databases">
        <authorList>
            <person name="Varghese N."/>
            <person name="Submissions S."/>
        </authorList>
    </citation>
    <scope>NUCLEOTIDE SEQUENCE [LARGE SCALE GENOMIC DNA]</scope>
    <source>
        <strain evidence="6">S5</strain>
    </source>
</reference>
<dbReference type="PIRSF" id="PIRSF006707">
    <property type="entry name" value="MJ1563"/>
    <property type="match status" value="1"/>
</dbReference>
<dbReference type="Proteomes" id="UP000242949">
    <property type="component" value="Unassembled WGS sequence"/>
</dbReference>
<evidence type="ECO:0000313" key="5">
    <source>
        <dbReference type="EMBL" id="SDC64188.1"/>
    </source>
</evidence>
<dbReference type="GO" id="GO:0003677">
    <property type="term" value="F:DNA binding"/>
    <property type="evidence" value="ECO:0007669"/>
    <property type="project" value="UniProtKB-UniRule"/>
</dbReference>
<name>A0A1G6N8M0_9BACI</name>
<dbReference type="InterPro" id="IPR026282">
    <property type="entry name" value="MJ1563"/>
</dbReference>
<keyword evidence="2 4" id="KW-0238">DNA-binding</keyword>
<organism evidence="5 6">
    <name type="scientific">Pelagirhabdus alkalitolerans</name>
    <dbReference type="NCBI Taxonomy" id="1612202"/>
    <lineage>
        <taxon>Bacteria</taxon>
        <taxon>Bacillati</taxon>
        <taxon>Bacillota</taxon>
        <taxon>Bacilli</taxon>
        <taxon>Bacillales</taxon>
        <taxon>Bacillaceae</taxon>
        <taxon>Pelagirhabdus</taxon>
    </lineage>
</organism>
<comment type="similarity">
    <text evidence="4">Belongs to the GbsR family.</text>
</comment>
<proteinExistence type="inferred from homology"/>